<evidence type="ECO:0000313" key="5">
    <source>
        <dbReference type="Proteomes" id="UP000235965"/>
    </source>
</evidence>
<dbReference type="InterPro" id="IPR027806">
    <property type="entry name" value="HARBI1_dom"/>
</dbReference>
<comment type="cofactor">
    <cofactor evidence="1">
        <name>a divalent metal cation</name>
        <dbReference type="ChEBI" id="CHEBI:60240"/>
    </cofactor>
</comment>
<dbReference type="Proteomes" id="UP000235965">
    <property type="component" value="Unassembled WGS sequence"/>
</dbReference>
<evidence type="ECO:0000313" key="4">
    <source>
        <dbReference type="EMBL" id="PNF30175.1"/>
    </source>
</evidence>
<accession>A0A2J7QNK8</accession>
<keyword evidence="2" id="KW-0479">Metal-binding</keyword>
<sequence>LNINECVFLCFRYLASGDSYKSIGYSYRTGDQTVAKIVNEVSIPIWRNMQQLYLPQPTREMWISIASFIDARSMGRFSDGSIFSSSQLGRKLDKGTLQLPPPADLPSFEHALPYVFVGDEVFPLMPNLMRPYPRRRVMGSYENKVFNYWLSRATQNTLVLRLIPCSETI</sequence>
<feature type="non-terminal residue" evidence="4">
    <location>
        <position position="1"/>
    </location>
</feature>
<organism evidence="4 5">
    <name type="scientific">Cryptotermes secundus</name>
    <dbReference type="NCBI Taxonomy" id="105785"/>
    <lineage>
        <taxon>Eukaryota</taxon>
        <taxon>Metazoa</taxon>
        <taxon>Ecdysozoa</taxon>
        <taxon>Arthropoda</taxon>
        <taxon>Hexapoda</taxon>
        <taxon>Insecta</taxon>
        <taxon>Pterygota</taxon>
        <taxon>Neoptera</taxon>
        <taxon>Polyneoptera</taxon>
        <taxon>Dictyoptera</taxon>
        <taxon>Blattodea</taxon>
        <taxon>Blattoidea</taxon>
        <taxon>Termitoidae</taxon>
        <taxon>Kalotermitidae</taxon>
        <taxon>Cryptotermitinae</taxon>
        <taxon>Cryptotermes</taxon>
    </lineage>
</organism>
<reference evidence="4 5" key="1">
    <citation type="submission" date="2017-12" db="EMBL/GenBank/DDBJ databases">
        <title>Hemimetabolous genomes reveal molecular basis of termite eusociality.</title>
        <authorList>
            <person name="Harrison M.C."/>
            <person name="Jongepier E."/>
            <person name="Robertson H.M."/>
            <person name="Arning N."/>
            <person name="Bitard-Feildel T."/>
            <person name="Chao H."/>
            <person name="Childers C.P."/>
            <person name="Dinh H."/>
            <person name="Doddapaneni H."/>
            <person name="Dugan S."/>
            <person name="Gowin J."/>
            <person name="Greiner C."/>
            <person name="Han Y."/>
            <person name="Hu H."/>
            <person name="Hughes D.S.T."/>
            <person name="Huylmans A.-K."/>
            <person name="Kemena C."/>
            <person name="Kremer L.P.M."/>
            <person name="Lee S.L."/>
            <person name="Lopez-Ezquerra A."/>
            <person name="Mallet L."/>
            <person name="Monroy-Kuhn J.M."/>
            <person name="Moser A."/>
            <person name="Murali S.C."/>
            <person name="Muzny D.M."/>
            <person name="Otani S."/>
            <person name="Piulachs M.-D."/>
            <person name="Poelchau M."/>
            <person name="Qu J."/>
            <person name="Schaub F."/>
            <person name="Wada-Katsumata A."/>
            <person name="Worley K.C."/>
            <person name="Xie Q."/>
            <person name="Ylla G."/>
            <person name="Poulsen M."/>
            <person name="Gibbs R.A."/>
            <person name="Schal C."/>
            <person name="Richards S."/>
            <person name="Belles X."/>
            <person name="Korb J."/>
            <person name="Bornberg-Bauer E."/>
        </authorList>
    </citation>
    <scope>NUCLEOTIDE SEQUENCE [LARGE SCALE GENOMIC DNA]</scope>
    <source>
        <tissue evidence="4">Whole body</tissue>
    </source>
</reference>
<feature type="domain" description="DDE Tnp4" evidence="3">
    <location>
        <begin position="67"/>
        <end position="154"/>
    </location>
</feature>
<evidence type="ECO:0000256" key="1">
    <source>
        <dbReference type="ARBA" id="ARBA00001968"/>
    </source>
</evidence>
<dbReference type="GO" id="GO:0046872">
    <property type="term" value="F:metal ion binding"/>
    <property type="evidence" value="ECO:0007669"/>
    <property type="project" value="UniProtKB-KW"/>
</dbReference>
<evidence type="ECO:0000256" key="2">
    <source>
        <dbReference type="ARBA" id="ARBA00022723"/>
    </source>
</evidence>
<evidence type="ECO:0000259" key="3">
    <source>
        <dbReference type="Pfam" id="PF13359"/>
    </source>
</evidence>
<protein>
    <recommendedName>
        <fullName evidence="3">DDE Tnp4 domain-containing protein</fullName>
    </recommendedName>
</protein>
<comment type="caution">
    <text evidence="4">The sequence shown here is derived from an EMBL/GenBank/DDBJ whole genome shotgun (WGS) entry which is preliminary data.</text>
</comment>
<name>A0A2J7QNK8_9NEOP</name>
<dbReference type="STRING" id="105785.A0A2J7QNK8"/>
<proteinExistence type="predicted"/>
<keyword evidence="5" id="KW-1185">Reference proteome</keyword>
<gene>
    <name evidence="4" type="ORF">B7P43_G18389</name>
</gene>
<dbReference type="AlphaFoldDB" id="A0A2J7QNK8"/>
<dbReference type="EMBL" id="NEVH01012824">
    <property type="protein sequence ID" value="PNF30175.1"/>
    <property type="molecule type" value="Genomic_DNA"/>
</dbReference>
<dbReference type="Pfam" id="PF13359">
    <property type="entry name" value="DDE_Tnp_4"/>
    <property type="match status" value="1"/>
</dbReference>
<dbReference type="InParanoid" id="A0A2J7QNK8"/>